<dbReference type="GO" id="GO:0005886">
    <property type="term" value="C:plasma membrane"/>
    <property type="evidence" value="ECO:0007669"/>
    <property type="project" value="UniProtKB-SubCell"/>
</dbReference>
<sequence>MLIPSFKLQSKNTFIYGSAEPTKESRLGVDSKKIEDVFGKSNMVVILVPRGNEEAESKLAEEFKNLDYVESVMSYANVIGFDVPMEYLPEGTADKFYSENYARIILSTSLETESKESFRAVEQIKDMVSQYYSEDETYMCGNSVNLYDMKECIEADNKRVSLITLIAIAIILIAEFKSLIIPLILILVVKGSIWITLSMSAISGEAICYIGYLVVSTVMMGATIDYSILISDEYIKNRKSLLPLEAMKNSLKIRVDANLLGVFSIIFLLVDPCCRVFRFILKLRYEYNKN</sequence>
<evidence type="ECO:0000256" key="4">
    <source>
        <dbReference type="ARBA" id="ARBA00022989"/>
    </source>
</evidence>
<evidence type="ECO:0000256" key="3">
    <source>
        <dbReference type="ARBA" id="ARBA00022692"/>
    </source>
</evidence>
<gene>
    <name evidence="8" type="ORF">SAMN05216537_105107</name>
</gene>
<comment type="subcellular location">
    <subcellularLocation>
        <location evidence="1">Cell membrane</location>
        <topology evidence="1">Multi-pass membrane protein</topology>
    </subcellularLocation>
</comment>
<organism evidence="8 9">
    <name type="scientific">Lachnospira multipara</name>
    <dbReference type="NCBI Taxonomy" id="28051"/>
    <lineage>
        <taxon>Bacteria</taxon>
        <taxon>Bacillati</taxon>
        <taxon>Bacillota</taxon>
        <taxon>Clostridia</taxon>
        <taxon>Lachnospirales</taxon>
        <taxon>Lachnospiraceae</taxon>
        <taxon>Lachnospira</taxon>
    </lineage>
</organism>
<dbReference type="PANTHER" id="PTHR33406">
    <property type="entry name" value="MEMBRANE PROTEIN MJ1562-RELATED"/>
    <property type="match status" value="1"/>
</dbReference>
<dbReference type="EMBL" id="FNUL01000005">
    <property type="protein sequence ID" value="SEF65936.1"/>
    <property type="molecule type" value="Genomic_DNA"/>
</dbReference>
<keyword evidence="9" id="KW-1185">Reference proteome</keyword>
<feature type="transmembrane region" description="Helical" evidence="6">
    <location>
        <begin position="209"/>
        <end position="230"/>
    </location>
</feature>
<evidence type="ECO:0000256" key="6">
    <source>
        <dbReference type="SAM" id="Phobius"/>
    </source>
</evidence>
<dbReference type="Proteomes" id="UP000236726">
    <property type="component" value="Unassembled WGS sequence"/>
</dbReference>
<dbReference type="PANTHER" id="PTHR33406:SF13">
    <property type="entry name" value="MEMBRANE PROTEIN YDFJ"/>
    <property type="match status" value="1"/>
</dbReference>
<evidence type="ECO:0000256" key="5">
    <source>
        <dbReference type="ARBA" id="ARBA00023136"/>
    </source>
</evidence>
<dbReference type="InterPro" id="IPR004869">
    <property type="entry name" value="MMPL_dom"/>
</dbReference>
<dbReference type="InterPro" id="IPR050545">
    <property type="entry name" value="Mycobact_MmpL"/>
</dbReference>
<dbReference type="RefSeq" id="WP_103952555.1">
    <property type="nucleotide sequence ID" value="NZ_FNUL01000005.1"/>
</dbReference>
<feature type="domain" description="Membrane transport protein MMPL" evidence="7">
    <location>
        <begin position="41"/>
        <end position="230"/>
    </location>
</feature>
<reference evidence="8 9" key="1">
    <citation type="submission" date="2016-10" db="EMBL/GenBank/DDBJ databases">
        <authorList>
            <person name="de Groot N.N."/>
        </authorList>
    </citation>
    <scope>NUCLEOTIDE SEQUENCE [LARGE SCALE GENOMIC DNA]</scope>
    <source>
        <strain evidence="8 9">D15d</strain>
    </source>
</reference>
<evidence type="ECO:0000259" key="7">
    <source>
        <dbReference type="Pfam" id="PF03176"/>
    </source>
</evidence>
<accession>A0A1H5TT27</accession>
<evidence type="ECO:0000313" key="8">
    <source>
        <dbReference type="EMBL" id="SEF65936.1"/>
    </source>
</evidence>
<dbReference type="Pfam" id="PF03176">
    <property type="entry name" value="MMPL"/>
    <property type="match status" value="1"/>
</dbReference>
<evidence type="ECO:0000256" key="1">
    <source>
        <dbReference type="ARBA" id="ARBA00004651"/>
    </source>
</evidence>
<evidence type="ECO:0000256" key="2">
    <source>
        <dbReference type="ARBA" id="ARBA00022475"/>
    </source>
</evidence>
<dbReference type="AlphaFoldDB" id="A0A1H5TT27"/>
<feature type="transmembrane region" description="Helical" evidence="6">
    <location>
        <begin position="251"/>
        <end position="270"/>
    </location>
</feature>
<dbReference type="SUPFAM" id="SSF82866">
    <property type="entry name" value="Multidrug efflux transporter AcrB transmembrane domain"/>
    <property type="match status" value="1"/>
</dbReference>
<keyword evidence="3 6" id="KW-0812">Transmembrane</keyword>
<keyword evidence="4 6" id="KW-1133">Transmembrane helix</keyword>
<evidence type="ECO:0000313" key="9">
    <source>
        <dbReference type="Proteomes" id="UP000236726"/>
    </source>
</evidence>
<feature type="transmembrane region" description="Helical" evidence="6">
    <location>
        <begin position="160"/>
        <end position="189"/>
    </location>
</feature>
<dbReference type="Gene3D" id="1.20.1640.10">
    <property type="entry name" value="Multidrug efflux transporter AcrB transmembrane domain"/>
    <property type="match status" value="1"/>
</dbReference>
<protein>
    <recommendedName>
        <fullName evidence="7">Membrane transport protein MMPL domain-containing protein</fullName>
    </recommendedName>
</protein>
<keyword evidence="2" id="KW-1003">Cell membrane</keyword>
<proteinExistence type="predicted"/>
<keyword evidence="5 6" id="KW-0472">Membrane</keyword>
<name>A0A1H5TT27_9FIRM</name>